<dbReference type="Proteomes" id="UP000812077">
    <property type="component" value="Unassembled WGS sequence"/>
</dbReference>
<dbReference type="GO" id="GO:0008483">
    <property type="term" value="F:transaminase activity"/>
    <property type="evidence" value="ECO:0007669"/>
    <property type="project" value="UniProtKB-KW"/>
</dbReference>
<keyword evidence="2" id="KW-0808">Transferase</keyword>
<evidence type="ECO:0000313" key="3">
    <source>
        <dbReference type="Proteomes" id="UP000812077"/>
    </source>
</evidence>
<comment type="caution">
    <text evidence="2">The sequence shown here is derived from an EMBL/GenBank/DDBJ whole genome shotgun (WGS) entry which is preliminary data.</text>
</comment>
<dbReference type="EMBL" id="JAHXCP010000035">
    <property type="protein sequence ID" value="MBW4755833.1"/>
    <property type="molecule type" value="Genomic_DNA"/>
</dbReference>
<name>A0ABS6Y8K4_9BACT</name>
<gene>
    <name evidence="2" type="ORF">KZO77_12525</name>
</gene>
<feature type="compositionally biased region" description="Polar residues" evidence="1">
    <location>
        <begin position="28"/>
        <end position="54"/>
    </location>
</feature>
<dbReference type="RefSeq" id="WP_219434203.1">
    <property type="nucleotide sequence ID" value="NZ_CBDEIC010000175.1"/>
</dbReference>
<protein>
    <submittedName>
        <fullName evidence="2">Aminotransferase</fullName>
    </submittedName>
</protein>
<evidence type="ECO:0000256" key="1">
    <source>
        <dbReference type="SAM" id="MobiDB-lite"/>
    </source>
</evidence>
<reference evidence="2 3" key="1">
    <citation type="submission" date="2021-07" db="EMBL/GenBank/DDBJ databases">
        <title>Genomic diversity and antimicrobial resistance of Prevotella spp. isolated from chronic lung disease airways.</title>
        <authorList>
            <person name="Webb K.A."/>
            <person name="Olagoke O.S."/>
            <person name="Baird T."/>
            <person name="Neill J."/>
            <person name="Pham A."/>
            <person name="Wells T.J."/>
            <person name="Ramsay K.A."/>
            <person name="Bell S.C."/>
            <person name="Sarovich D.S."/>
            <person name="Price E.P."/>
        </authorList>
    </citation>
    <scope>NUCLEOTIDE SEQUENCE [LARGE SCALE GENOMIC DNA]</scope>
    <source>
        <strain evidence="2 3">SCHI0027.S.6</strain>
    </source>
</reference>
<keyword evidence="3" id="KW-1185">Reference proteome</keyword>
<proteinExistence type="predicted"/>
<accession>A0ABS6Y8K4</accession>
<sequence length="69" mass="7511">MKKIYLEPETKVYEQKVEGHLLAGTGVEGSTTDPKISGDPTGSSNNNTIPNPFNSEAKEESKWSSKSKL</sequence>
<organism evidence="2 3">
    <name type="scientific">Prevotella melaninogenica</name>
    <dbReference type="NCBI Taxonomy" id="28132"/>
    <lineage>
        <taxon>Bacteria</taxon>
        <taxon>Pseudomonadati</taxon>
        <taxon>Bacteroidota</taxon>
        <taxon>Bacteroidia</taxon>
        <taxon>Bacteroidales</taxon>
        <taxon>Prevotellaceae</taxon>
        <taxon>Prevotella</taxon>
    </lineage>
</organism>
<feature type="region of interest" description="Disordered" evidence="1">
    <location>
        <begin position="23"/>
        <end position="69"/>
    </location>
</feature>
<keyword evidence="2" id="KW-0032">Aminotransferase</keyword>
<evidence type="ECO:0000313" key="2">
    <source>
        <dbReference type="EMBL" id="MBW4755833.1"/>
    </source>
</evidence>